<name>A0A7I7Y300_9MYCO</name>
<dbReference type="AlphaFoldDB" id="A0A7I7Y300"/>
<feature type="transmembrane region" description="Helical" evidence="8">
    <location>
        <begin position="231"/>
        <end position="251"/>
    </location>
</feature>
<feature type="transmembrane region" description="Helical" evidence="8">
    <location>
        <begin position="92"/>
        <end position="116"/>
    </location>
</feature>
<evidence type="ECO:0000313" key="11">
    <source>
        <dbReference type="Proteomes" id="UP000466931"/>
    </source>
</evidence>
<evidence type="ECO:0000256" key="7">
    <source>
        <dbReference type="ARBA" id="ARBA00023136"/>
    </source>
</evidence>
<evidence type="ECO:0000313" key="10">
    <source>
        <dbReference type="EMBL" id="BBZ36075.1"/>
    </source>
</evidence>
<evidence type="ECO:0000256" key="1">
    <source>
        <dbReference type="ARBA" id="ARBA00004429"/>
    </source>
</evidence>
<dbReference type="InterPro" id="IPR035906">
    <property type="entry name" value="MetI-like_sf"/>
</dbReference>
<keyword evidence="6 8" id="KW-1133">Transmembrane helix</keyword>
<keyword evidence="4" id="KW-0997">Cell inner membrane</keyword>
<evidence type="ECO:0000256" key="5">
    <source>
        <dbReference type="ARBA" id="ARBA00022692"/>
    </source>
</evidence>
<comment type="subcellular location">
    <subcellularLocation>
        <location evidence="1">Cell inner membrane</location>
        <topology evidence="1">Multi-pass membrane protein</topology>
    </subcellularLocation>
    <subcellularLocation>
        <location evidence="8">Cell membrane</location>
        <topology evidence="8">Multi-pass membrane protein</topology>
    </subcellularLocation>
</comment>
<proteinExistence type="inferred from homology"/>
<dbReference type="PANTHER" id="PTHR43357">
    <property type="entry name" value="INNER MEMBRANE ABC TRANSPORTER PERMEASE PROTEIN YDCV"/>
    <property type="match status" value="1"/>
</dbReference>
<keyword evidence="7 8" id="KW-0472">Membrane</keyword>
<evidence type="ECO:0000256" key="8">
    <source>
        <dbReference type="RuleBase" id="RU363032"/>
    </source>
</evidence>
<evidence type="ECO:0000259" key="9">
    <source>
        <dbReference type="PROSITE" id="PS50928"/>
    </source>
</evidence>
<protein>
    <submittedName>
        <fullName evidence="10">ABC transporter permease</fullName>
    </submittedName>
</protein>
<keyword evidence="3" id="KW-1003">Cell membrane</keyword>
<dbReference type="EMBL" id="AP022612">
    <property type="protein sequence ID" value="BBZ36075.1"/>
    <property type="molecule type" value="Genomic_DNA"/>
</dbReference>
<dbReference type="Pfam" id="PF00528">
    <property type="entry name" value="BPD_transp_1"/>
    <property type="match status" value="1"/>
</dbReference>
<dbReference type="Proteomes" id="UP000466931">
    <property type="component" value="Chromosome"/>
</dbReference>
<dbReference type="CDD" id="cd06261">
    <property type="entry name" value="TM_PBP2"/>
    <property type="match status" value="1"/>
</dbReference>
<sequence>MKPKIQGFTVFRAVLVAAFALFFFFPLYAMADFSTRNLRGEGRTLTAWTNLVADDALYSAIVVSLLLSVLTVVVMLLLLLPTMIWVRLRAPWAKGLIDFLCLLPLTIPALVIVVGLRNVYLWVNYLLGESALTLTFVYVIVVLPFAYRALDAALSSIDLQTLSEAARSLGAGWPTTVLRVVVPNILSGVVSAAFISIAVVLGEYTIASLSGFQTLQVQIVAIGKSDGPTSVAASLAVLLFGFVLLLGLSVLTKRLRRGRSVDAGEDADLPTGVPR</sequence>
<feature type="transmembrane region" description="Helical" evidence="8">
    <location>
        <begin position="55"/>
        <end position="80"/>
    </location>
</feature>
<dbReference type="PROSITE" id="PS50928">
    <property type="entry name" value="ABC_TM1"/>
    <property type="match status" value="1"/>
</dbReference>
<reference evidence="10" key="2">
    <citation type="submission" date="2020-02" db="EMBL/GenBank/DDBJ databases">
        <authorList>
            <person name="Matsumoto Y."/>
            <person name="Motooka D."/>
            <person name="Nakamura S."/>
        </authorList>
    </citation>
    <scope>NUCLEOTIDE SEQUENCE</scope>
    <source>
        <strain evidence="10">JCM 13671</strain>
    </source>
</reference>
<feature type="transmembrane region" description="Helical" evidence="8">
    <location>
        <begin position="177"/>
        <end position="201"/>
    </location>
</feature>
<feature type="transmembrane region" description="Helical" evidence="8">
    <location>
        <begin position="122"/>
        <end position="147"/>
    </location>
</feature>
<dbReference type="Gene3D" id="1.10.3720.10">
    <property type="entry name" value="MetI-like"/>
    <property type="match status" value="1"/>
</dbReference>
<dbReference type="GO" id="GO:0055085">
    <property type="term" value="P:transmembrane transport"/>
    <property type="evidence" value="ECO:0007669"/>
    <property type="project" value="InterPro"/>
</dbReference>
<keyword evidence="11" id="KW-1185">Reference proteome</keyword>
<comment type="similarity">
    <text evidence="8">Belongs to the binding-protein-dependent transport system permease family.</text>
</comment>
<keyword evidence="2 8" id="KW-0813">Transport</keyword>
<accession>A0A7I7Y300</accession>
<feature type="domain" description="ABC transmembrane type-1" evidence="9">
    <location>
        <begin position="61"/>
        <end position="250"/>
    </location>
</feature>
<evidence type="ECO:0000256" key="6">
    <source>
        <dbReference type="ARBA" id="ARBA00022989"/>
    </source>
</evidence>
<gene>
    <name evidence="10" type="ORF">MCNF_46800</name>
</gene>
<keyword evidence="5 8" id="KW-0812">Transmembrane</keyword>
<dbReference type="PANTHER" id="PTHR43357:SF4">
    <property type="entry name" value="INNER MEMBRANE ABC TRANSPORTER PERMEASE PROTEIN YDCV"/>
    <property type="match status" value="1"/>
</dbReference>
<dbReference type="InterPro" id="IPR000515">
    <property type="entry name" value="MetI-like"/>
</dbReference>
<evidence type="ECO:0000256" key="3">
    <source>
        <dbReference type="ARBA" id="ARBA00022475"/>
    </source>
</evidence>
<organism evidence="10 11">
    <name type="scientific">Mycolicibacterium confluentis</name>
    <dbReference type="NCBI Taxonomy" id="28047"/>
    <lineage>
        <taxon>Bacteria</taxon>
        <taxon>Bacillati</taxon>
        <taxon>Actinomycetota</taxon>
        <taxon>Actinomycetes</taxon>
        <taxon>Mycobacteriales</taxon>
        <taxon>Mycobacteriaceae</taxon>
        <taxon>Mycolicibacterium</taxon>
    </lineage>
</organism>
<reference evidence="10" key="1">
    <citation type="journal article" date="2019" name="Emerg. Microbes Infect.">
        <title>Comprehensive subspecies identification of 175 nontuberculous mycobacteria species based on 7547 genomic profiles.</title>
        <authorList>
            <person name="Matsumoto Y."/>
            <person name="Kinjo T."/>
            <person name="Motooka D."/>
            <person name="Nabeya D."/>
            <person name="Jung N."/>
            <person name="Uechi K."/>
            <person name="Horii T."/>
            <person name="Iida T."/>
            <person name="Fujita J."/>
            <person name="Nakamura S."/>
        </authorList>
    </citation>
    <scope>NUCLEOTIDE SEQUENCE [LARGE SCALE GENOMIC DNA]</scope>
    <source>
        <strain evidence="10">JCM 13671</strain>
    </source>
</reference>
<dbReference type="GO" id="GO:0005886">
    <property type="term" value="C:plasma membrane"/>
    <property type="evidence" value="ECO:0007669"/>
    <property type="project" value="UniProtKB-SubCell"/>
</dbReference>
<evidence type="ECO:0000256" key="2">
    <source>
        <dbReference type="ARBA" id="ARBA00022448"/>
    </source>
</evidence>
<dbReference type="SUPFAM" id="SSF161098">
    <property type="entry name" value="MetI-like"/>
    <property type="match status" value="1"/>
</dbReference>
<evidence type="ECO:0000256" key="4">
    <source>
        <dbReference type="ARBA" id="ARBA00022519"/>
    </source>
</evidence>